<dbReference type="STRING" id="332977.SAMN05421740_102507"/>
<gene>
    <name evidence="3" type="ORF">SAMN05421740_102507</name>
</gene>
<dbReference type="Pfam" id="PF20239">
    <property type="entry name" value="DUF6596"/>
    <property type="match status" value="1"/>
</dbReference>
<dbReference type="SUPFAM" id="SSF88659">
    <property type="entry name" value="Sigma3 and sigma4 domains of RNA polymerase sigma factors"/>
    <property type="match status" value="1"/>
</dbReference>
<dbReference type="InterPro" id="IPR007627">
    <property type="entry name" value="RNA_pol_sigma70_r2"/>
</dbReference>
<evidence type="ECO:0000313" key="4">
    <source>
        <dbReference type="Proteomes" id="UP000198916"/>
    </source>
</evidence>
<organism evidence="3 4">
    <name type="scientific">Parapedobacter koreensis</name>
    <dbReference type="NCBI Taxonomy" id="332977"/>
    <lineage>
        <taxon>Bacteria</taxon>
        <taxon>Pseudomonadati</taxon>
        <taxon>Bacteroidota</taxon>
        <taxon>Sphingobacteriia</taxon>
        <taxon>Sphingobacteriales</taxon>
        <taxon>Sphingobacteriaceae</taxon>
        <taxon>Parapedobacter</taxon>
    </lineage>
</organism>
<evidence type="ECO:0000259" key="1">
    <source>
        <dbReference type="Pfam" id="PF04542"/>
    </source>
</evidence>
<dbReference type="RefSeq" id="WP_090603759.1">
    <property type="nucleotide sequence ID" value="NZ_FNZR01000002.1"/>
</dbReference>
<dbReference type="GO" id="GO:0006352">
    <property type="term" value="P:DNA-templated transcription initiation"/>
    <property type="evidence" value="ECO:0007669"/>
    <property type="project" value="InterPro"/>
</dbReference>
<feature type="domain" description="DUF6596" evidence="2">
    <location>
        <begin position="187"/>
        <end position="285"/>
    </location>
</feature>
<dbReference type="Pfam" id="PF04542">
    <property type="entry name" value="Sigma70_r2"/>
    <property type="match status" value="1"/>
</dbReference>
<dbReference type="InterPro" id="IPR013325">
    <property type="entry name" value="RNA_pol_sigma_r2"/>
</dbReference>
<dbReference type="Gene3D" id="1.10.1740.10">
    <property type="match status" value="1"/>
</dbReference>
<evidence type="ECO:0000313" key="3">
    <source>
        <dbReference type="EMBL" id="SEK71846.1"/>
    </source>
</evidence>
<dbReference type="Proteomes" id="UP000198916">
    <property type="component" value="Unassembled WGS sequence"/>
</dbReference>
<dbReference type="PANTHER" id="PTHR47756:SF2">
    <property type="entry name" value="BLL6612 PROTEIN"/>
    <property type="match status" value="1"/>
</dbReference>
<sequence>MEDTGQLLAHFFREHSGRMIASLARVFGIAQLDNILDAVQDTFETAVSHWRYHGMPADPPAWLLRVARNKLVNTIKRSARQVPLKDVHMAQVSTADGDPFFSIGDGTATDSQVQLLVACCHPALGERDRILITLHILCGFGVPELANALRMNNEAVKKALQRSKAALLRRNIQLDPQAAKRATRQSATVCTILYLMFNEGYKATRDEKGINTDLCYEAMRLAKLLCPIAPPSAEVNALLALMFFNAARFPARLMVYGDWIPLAEQDRTLWDRQLLAEGFHYLECAKQSDFAGKYYLEALIASLHCTAKYFEETDWGIILSLYRLLEDLEPSTLIQLNRLVAESYACGPFAVIAELEAITPDERPGTAFLLQMVKAHVYERIGSSEQANNAYSAALPLAQNPLDIKFIRKRMRAL</sequence>
<dbReference type="InterPro" id="IPR013324">
    <property type="entry name" value="RNA_pol_sigma_r3/r4-like"/>
</dbReference>
<dbReference type="SUPFAM" id="SSF88946">
    <property type="entry name" value="Sigma2 domain of RNA polymerase sigma factors"/>
    <property type="match status" value="1"/>
</dbReference>
<accession>A0A1H7JBE1</accession>
<protein>
    <submittedName>
        <fullName evidence="3">RNA polymerase, sigma subunit, ECF family</fullName>
    </submittedName>
</protein>
<dbReference type="PANTHER" id="PTHR47756">
    <property type="entry name" value="BLL6612 PROTEIN-RELATED"/>
    <property type="match status" value="1"/>
</dbReference>
<dbReference type="GO" id="GO:0003700">
    <property type="term" value="F:DNA-binding transcription factor activity"/>
    <property type="evidence" value="ECO:0007669"/>
    <property type="project" value="InterPro"/>
</dbReference>
<keyword evidence="4" id="KW-1185">Reference proteome</keyword>
<name>A0A1H7JBE1_9SPHI</name>
<dbReference type="OrthoDB" id="9780299at2"/>
<proteinExistence type="predicted"/>
<dbReference type="AlphaFoldDB" id="A0A1H7JBE1"/>
<dbReference type="InterPro" id="IPR046531">
    <property type="entry name" value="DUF6596"/>
</dbReference>
<reference evidence="4" key="1">
    <citation type="submission" date="2016-10" db="EMBL/GenBank/DDBJ databases">
        <authorList>
            <person name="Varghese N."/>
            <person name="Submissions S."/>
        </authorList>
    </citation>
    <scope>NUCLEOTIDE SEQUENCE [LARGE SCALE GENOMIC DNA]</scope>
    <source>
        <strain evidence="4">Jip14</strain>
    </source>
</reference>
<dbReference type="EMBL" id="FNZR01000002">
    <property type="protein sequence ID" value="SEK71846.1"/>
    <property type="molecule type" value="Genomic_DNA"/>
</dbReference>
<evidence type="ECO:0000259" key="2">
    <source>
        <dbReference type="Pfam" id="PF20239"/>
    </source>
</evidence>
<feature type="domain" description="RNA polymerase sigma-70 region 2" evidence="1">
    <location>
        <begin position="15"/>
        <end position="80"/>
    </location>
</feature>